<comment type="caution">
    <text evidence="1">The sequence shown here is derived from an EMBL/GenBank/DDBJ whole genome shotgun (WGS) entry which is preliminary data.</text>
</comment>
<sequence>MKNFIVLFTLMGIFAFGQEKANMDISQKKEYSILKSKMDLTDVHLNADTIPEFPGGINAFRQKFNQLIDVSNLDPGRGGTTKTTVFFIIEKDGNVSNIATIGDKQYSKEAEKALKQIKNIWKPAILNNEPVRYFFTLPLTMSFE</sequence>
<organism evidence="1 2">
    <name type="scientific">Kaistella gelatinilytica</name>
    <dbReference type="NCBI Taxonomy" id="2787636"/>
    <lineage>
        <taxon>Bacteria</taxon>
        <taxon>Pseudomonadati</taxon>
        <taxon>Bacteroidota</taxon>
        <taxon>Flavobacteriia</taxon>
        <taxon>Flavobacteriales</taxon>
        <taxon>Weeksellaceae</taxon>
        <taxon>Chryseobacterium group</taxon>
        <taxon>Kaistella</taxon>
    </lineage>
</organism>
<protein>
    <recommendedName>
        <fullName evidence="3">TonB C-terminal domain-containing protein</fullName>
    </recommendedName>
</protein>
<proteinExistence type="predicted"/>
<dbReference type="Proteomes" id="UP000660070">
    <property type="component" value="Unassembled WGS sequence"/>
</dbReference>
<dbReference type="RefSeq" id="WP_196080268.1">
    <property type="nucleotide sequence ID" value="NZ_JADPVI010000003.1"/>
</dbReference>
<name>A0ABS0FDK3_9FLAO</name>
<evidence type="ECO:0000313" key="2">
    <source>
        <dbReference type="Proteomes" id="UP000660070"/>
    </source>
</evidence>
<keyword evidence="2" id="KW-1185">Reference proteome</keyword>
<evidence type="ECO:0000313" key="1">
    <source>
        <dbReference type="EMBL" id="MBF8457784.1"/>
    </source>
</evidence>
<evidence type="ECO:0008006" key="3">
    <source>
        <dbReference type="Google" id="ProtNLM"/>
    </source>
</evidence>
<dbReference type="Gene3D" id="3.30.1150.10">
    <property type="match status" value="1"/>
</dbReference>
<accession>A0ABS0FDK3</accession>
<reference evidence="1 2" key="1">
    <citation type="submission" date="2020-11" db="EMBL/GenBank/DDBJ databases">
        <title>Kaistella gelatinilytica sp. nov., a flavobacterium isolated from Antarctic Soil.</title>
        <authorList>
            <person name="Li J."/>
        </authorList>
    </citation>
    <scope>NUCLEOTIDE SEQUENCE [LARGE SCALE GENOMIC DNA]</scope>
    <source>
        <strain evidence="1 2">G5-32</strain>
    </source>
</reference>
<dbReference type="SUPFAM" id="SSF74653">
    <property type="entry name" value="TolA/TonB C-terminal domain"/>
    <property type="match status" value="1"/>
</dbReference>
<gene>
    <name evidence="1" type="ORF">IV494_11395</name>
</gene>
<dbReference type="EMBL" id="JADPVI010000003">
    <property type="protein sequence ID" value="MBF8457784.1"/>
    <property type="molecule type" value="Genomic_DNA"/>
</dbReference>